<keyword evidence="1" id="KW-1133">Transmembrane helix</keyword>
<dbReference type="AlphaFoldDB" id="A0AA39CG97"/>
<comment type="caution">
    <text evidence="2">The sequence shown here is derived from an EMBL/GenBank/DDBJ whole genome shotgun (WGS) entry which is preliminary data.</text>
</comment>
<evidence type="ECO:0000256" key="1">
    <source>
        <dbReference type="SAM" id="Phobius"/>
    </source>
</evidence>
<name>A0AA39CG97_9EURO</name>
<protein>
    <submittedName>
        <fullName evidence="2">Uncharacterized protein</fullName>
    </submittedName>
</protein>
<organism evidence="2 3">
    <name type="scientific">Cladophialophora chaetospira</name>
    <dbReference type="NCBI Taxonomy" id="386627"/>
    <lineage>
        <taxon>Eukaryota</taxon>
        <taxon>Fungi</taxon>
        <taxon>Dikarya</taxon>
        <taxon>Ascomycota</taxon>
        <taxon>Pezizomycotina</taxon>
        <taxon>Eurotiomycetes</taxon>
        <taxon>Chaetothyriomycetidae</taxon>
        <taxon>Chaetothyriales</taxon>
        <taxon>Herpotrichiellaceae</taxon>
        <taxon>Cladophialophora</taxon>
    </lineage>
</organism>
<feature type="transmembrane region" description="Helical" evidence="1">
    <location>
        <begin position="318"/>
        <end position="336"/>
    </location>
</feature>
<proteinExistence type="predicted"/>
<accession>A0AA39CG97</accession>
<sequence>MPTLDGDNVTGALMFFAYMVAALVLTGLICRDLLNEYSTTRRECHTQSRDKNGNETKGRRSNETQAQVSIIAALATLSFAALSYHMLNFLIQSYQSWAPSDSLRDVSMSKIWRWSTKSTLFQDFAETINNDPGRFWWTNLALTYTFGWNVYMTVEGARHSIPHLWAYFLLDQILPVSFTQNVFCLALLMRREKSDTTLRTLNPSSPGLQVLLVTTLVGILRTGPSSVGTASFLPLVLITRALVLAPVLLLRPRNSQTEAGVHSQAQSSSRASRLGQHESRWALALTIASIALQIAKGLSESSITELWTGLNSSPAVSALGYDALIGMVSLGVFMLMDDKTTAVR</sequence>
<feature type="transmembrane region" description="Helical" evidence="1">
    <location>
        <begin position="68"/>
        <end position="87"/>
    </location>
</feature>
<keyword evidence="3" id="KW-1185">Reference proteome</keyword>
<feature type="transmembrane region" description="Helical" evidence="1">
    <location>
        <begin position="281"/>
        <end position="298"/>
    </location>
</feature>
<feature type="transmembrane region" description="Helical" evidence="1">
    <location>
        <begin position="200"/>
        <end position="220"/>
    </location>
</feature>
<feature type="transmembrane region" description="Helical" evidence="1">
    <location>
        <begin position="232"/>
        <end position="250"/>
    </location>
</feature>
<evidence type="ECO:0000313" key="2">
    <source>
        <dbReference type="EMBL" id="KAJ9607150.1"/>
    </source>
</evidence>
<dbReference type="EMBL" id="JAPDRK010000012">
    <property type="protein sequence ID" value="KAJ9607150.1"/>
    <property type="molecule type" value="Genomic_DNA"/>
</dbReference>
<keyword evidence="1" id="KW-0812">Transmembrane</keyword>
<feature type="transmembrane region" description="Helical" evidence="1">
    <location>
        <begin position="164"/>
        <end position="188"/>
    </location>
</feature>
<dbReference type="Proteomes" id="UP001172673">
    <property type="component" value="Unassembled WGS sequence"/>
</dbReference>
<evidence type="ECO:0000313" key="3">
    <source>
        <dbReference type="Proteomes" id="UP001172673"/>
    </source>
</evidence>
<keyword evidence="1" id="KW-0472">Membrane</keyword>
<reference evidence="2" key="1">
    <citation type="submission" date="2022-10" db="EMBL/GenBank/DDBJ databases">
        <title>Culturing micro-colonial fungi from biological soil crusts in the Mojave desert and describing Neophaeococcomyces mojavensis, and introducing the new genera and species Taxawa tesnikishii.</title>
        <authorList>
            <person name="Kurbessoian T."/>
            <person name="Stajich J.E."/>
        </authorList>
    </citation>
    <scope>NUCLEOTIDE SEQUENCE</scope>
    <source>
        <strain evidence="2">TK_41</strain>
    </source>
</reference>
<gene>
    <name evidence="2" type="ORF">H2200_008222</name>
</gene>
<feature type="transmembrane region" description="Helical" evidence="1">
    <location>
        <begin position="12"/>
        <end position="34"/>
    </location>
</feature>